<accession>A0A4U3LC00</accession>
<protein>
    <recommendedName>
        <fullName evidence="4">DUF4890 domain-containing protein</fullName>
    </recommendedName>
</protein>
<dbReference type="Proteomes" id="UP000305848">
    <property type="component" value="Unassembled WGS sequence"/>
</dbReference>
<keyword evidence="3" id="KW-1185">Reference proteome</keyword>
<feature type="signal peptide" evidence="1">
    <location>
        <begin position="1"/>
        <end position="18"/>
    </location>
</feature>
<dbReference type="EMBL" id="SZQL01000001">
    <property type="protein sequence ID" value="TKK71586.1"/>
    <property type="molecule type" value="Genomic_DNA"/>
</dbReference>
<organism evidence="2 3">
    <name type="scientific">Ilyomonas limi</name>
    <dbReference type="NCBI Taxonomy" id="2575867"/>
    <lineage>
        <taxon>Bacteria</taxon>
        <taxon>Pseudomonadati</taxon>
        <taxon>Bacteroidota</taxon>
        <taxon>Chitinophagia</taxon>
        <taxon>Chitinophagales</taxon>
        <taxon>Chitinophagaceae</taxon>
        <taxon>Ilyomonas</taxon>
    </lineage>
</organism>
<evidence type="ECO:0008006" key="4">
    <source>
        <dbReference type="Google" id="ProtNLM"/>
    </source>
</evidence>
<evidence type="ECO:0000313" key="2">
    <source>
        <dbReference type="EMBL" id="TKK71586.1"/>
    </source>
</evidence>
<dbReference type="OrthoDB" id="798005at2"/>
<dbReference type="AlphaFoldDB" id="A0A4U3LC00"/>
<comment type="caution">
    <text evidence="2">The sequence shown here is derived from an EMBL/GenBank/DDBJ whole genome shotgun (WGS) entry which is preliminary data.</text>
</comment>
<name>A0A4U3LC00_9BACT</name>
<feature type="chain" id="PRO_5021020998" description="DUF4890 domain-containing protein" evidence="1">
    <location>
        <begin position="19"/>
        <end position="126"/>
    </location>
</feature>
<gene>
    <name evidence="2" type="ORF">FC093_00745</name>
</gene>
<sequence length="126" mass="14425">MKKIILCLLIMLSLNATAKLFAQQNGGGQQRMQAMRAYLKDSVNLSDAMADSVMAIRMQYQPQMRDIYRDQSATDADKQTKMQSLRTEMEARYKAAGLTDAQIQQMREHDNRMRAQMRSRMNGGGR</sequence>
<dbReference type="RefSeq" id="WP_137259826.1">
    <property type="nucleotide sequence ID" value="NZ_SZQL01000001.1"/>
</dbReference>
<reference evidence="2 3" key="1">
    <citation type="submission" date="2019-05" db="EMBL/GenBank/DDBJ databases">
        <title>Panacibacter sp. strain 17mud1-8 Genome sequencing and assembly.</title>
        <authorList>
            <person name="Chhetri G."/>
        </authorList>
    </citation>
    <scope>NUCLEOTIDE SEQUENCE [LARGE SCALE GENOMIC DNA]</scope>
    <source>
        <strain evidence="2 3">17mud1-8</strain>
    </source>
</reference>
<proteinExistence type="predicted"/>
<keyword evidence="1" id="KW-0732">Signal</keyword>
<evidence type="ECO:0000313" key="3">
    <source>
        <dbReference type="Proteomes" id="UP000305848"/>
    </source>
</evidence>
<evidence type="ECO:0000256" key="1">
    <source>
        <dbReference type="SAM" id="SignalP"/>
    </source>
</evidence>